<feature type="compositionally biased region" description="Basic residues" evidence="8">
    <location>
        <begin position="38"/>
        <end position="52"/>
    </location>
</feature>
<feature type="repeat" description="WD" evidence="7">
    <location>
        <begin position="775"/>
        <end position="806"/>
    </location>
</feature>
<keyword evidence="3" id="KW-0698">rRNA processing</keyword>
<evidence type="ECO:0000313" key="11">
    <source>
        <dbReference type="EMBL" id="OSX74348.1"/>
    </source>
</evidence>
<feature type="compositionally biased region" description="Acidic residues" evidence="8">
    <location>
        <begin position="65"/>
        <end position="93"/>
    </location>
</feature>
<dbReference type="InterPro" id="IPR001680">
    <property type="entry name" value="WD40_rpt"/>
</dbReference>
<evidence type="ECO:0000256" key="5">
    <source>
        <dbReference type="ARBA" id="ARBA00022737"/>
    </source>
</evidence>
<dbReference type="SMART" id="SM01035">
    <property type="entry name" value="BOP1NT"/>
    <property type="match status" value="1"/>
</dbReference>
<gene>
    <name evidence="11" type="ORF">BU14_0293s0019</name>
</gene>
<dbReference type="PROSITE" id="PS50294">
    <property type="entry name" value="WD_REPEATS_REGION"/>
    <property type="match status" value="1"/>
</dbReference>
<evidence type="ECO:0000256" key="8">
    <source>
        <dbReference type="SAM" id="MobiDB-lite"/>
    </source>
</evidence>
<dbReference type="InterPro" id="IPR015943">
    <property type="entry name" value="WD40/YVTN_repeat-like_dom_sf"/>
</dbReference>
<dbReference type="InterPro" id="IPR012953">
    <property type="entry name" value="BOP1_N_dom"/>
</dbReference>
<feature type="compositionally biased region" description="Basic residues" evidence="8">
    <location>
        <begin position="504"/>
        <end position="521"/>
    </location>
</feature>
<sequence>MARKRRATAAVIAAAAAATASAASSSSNASGPSPPPSLRRRRRRRRPARRVKGGAPAAHGSADASDGDASDGDSDDGGDGSDEDSPWESDDEAVGAPGFFGAAADVELLASSDEEAPAGRARRRAAGARGGPPPESGSSSEEERNPVGSIPMRWYDGFDHIGYGRDGTRLARGPRTSLVERAGDPRSWRTVYDEKNGVELTLTGTELAAIARLRAGRHMAGAGAPGTGEVVAWAGDVETLHPLTAGTVPKRRFLPSKHEARRVVQLVRAMRAGLIPTSRKPLVAGEAEAAAALAAAAYEVDLWGAPADGDGADEDNGYGVGGGATDRPSRAARDRAGAALAAPKVPLPGHAASYRPPPEYLPSAKEAAAWAAADPADRRVAVLPTAHDALRHVPLYAAGIKERFNRCLDLYLAVRVRARPAVADVAGLVPALPSPRELRPYPNGGVATFGGGGGGGACAPCTCTRGGGGSRRGGTTGACGCGRWRRGAAAPCMRLGGGGGGCRPRPRGSRRRRRRRRWRRRGGGDGRWHPPVPHCGRAVVPPGRRRRLCRRRRPPHRCRVGGGGARPLPRRRRGRLCTRCRRCRRGCHRRGGGGAGGPRPRPGGGGGGGGRRAPPPTSAAMTLTWADAPVRVGGTSRPTPPSPALTIASGRPLRALTWHRHGDYLGSLASDASGTTLAIHRLSRRASQTPLRRRTSGLTTLAFHPCRPLLLVGTQHQVRVYHLGRGVLVKRLQPGVKHIACLAVHPSGDHVLVGSYDRRTVWVDLDLSPRPYKVLRGHPMAVRSLAIHPTLPLFADGGDEGGVHVWHGRVFDDLDKNPLIVPLKRMRGHTTAASLGVMDLAWHPRLPWLFSAGADGAIRMYADVE</sequence>
<dbReference type="AlphaFoldDB" id="A0A1X6P0G1"/>
<evidence type="ECO:0000256" key="1">
    <source>
        <dbReference type="ARBA" id="ARBA00004604"/>
    </source>
</evidence>
<evidence type="ECO:0000256" key="3">
    <source>
        <dbReference type="ARBA" id="ARBA00022552"/>
    </source>
</evidence>
<evidence type="ECO:0000256" key="6">
    <source>
        <dbReference type="ARBA" id="ARBA00023242"/>
    </source>
</evidence>
<keyword evidence="2" id="KW-0690">Ribosome biogenesis</keyword>
<keyword evidence="5" id="KW-0677">Repeat</keyword>
<protein>
    <recommendedName>
        <fullName evidence="10">BOP1 N-terminal domain-containing protein</fullName>
    </recommendedName>
</protein>
<evidence type="ECO:0000256" key="7">
    <source>
        <dbReference type="PROSITE-ProRule" id="PRU00221"/>
    </source>
</evidence>
<keyword evidence="4 7" id="KW-0853">WD repeat</keyword>
<evidence type="ECO:0000259" key="10">
    <source>
        <dbReference type="SMART" id="SM01035"/>
    </source>
</evidence>
<proteinExistence type="predicted"/>
<evidence type="ECO:0000256" key="2">
    <source>
        <dbReference type="ARBA" id="ARBA00022517"/>
    </source>
</evidence>
<feature type="compositionally biased region" description="Gly residues" evidence="8">
    <location>
        <begin position="592"/>
        <end position="611"/>
    </location>
</feature>
<reference evidence="11 12" key="1">
    <citation type="submission" date="2017-03" db="EMBL/GenBank/DDBJ databases">
        <title>WGS assembly of Porphyra umbilicalis.</title>
        <authorList>
            <person name="Brawley S.H."/>
            <person name="Blouin N.A."/>
            <person name="Ficko-Blean E."/>
            <person name="Wheeler G.L."/>
            <person name="Lohr M."/>
            <person name="Goodson H.V."/>
            <person name="Jenkins J.W."/>
            <person name="Blaby-Haas C.E."/>
            <person name="Helliwell K.E."/>
            <person name="Chan C."/>
            <person name="Marriage T."/>
            <person name="Bhattacharya D."/>
            <person name="Klein A.S."/>
            <person name="Badis Y."/>
            <person name="Brodie J."/>
            <person name="Cao Y."/>
            <person name="Collen J."/>
            <person name="Dittami S.M."/>
            <person name="Gachon C.M."/>
            <person name="Green B.R."/>
            <person name="Karpowicz S."/>
            <person name="Kim J.W."/>
            <person name="Kudahl U."/>
            <person name="Lin S."/>
            <person name="Michel G."/>
            <person name="Mittag M."/>
            <person name="Olson B.J."/>
            <person name="Pangilinan J."/>
            <person name="Peng Y."/>
            <person name="Qiu H."/>
            <person name="Shu S."/>
            <person name="Singer J.T."/>
            <person name="Smith A.G."/>
            <person name="Sprecher B.N."/>
            <person name="Wagner V."/>
            <person name="Wang W."/>
            <person name="Wang Z.-Y."/>
            <person name="Yan J."/>
            <person name="Yarish C."/>
            <person name="Zoeuner-Riek S."/>
            <person name="Zhuang Y."/>
            <person name="Zou Y."/>
            <person name="Lindquist E.A."/>
            <person name="Grimwood J."/>
            <person name="Barry K."/>
            <person name="Rokhsar D.S."/>
            <person name="Schmutz J."/>
            <person name="Stiller J.W."/>
            <person name="Grossman A.R."/>
            <person name="Prochnik S.E."/>
        </authorList>
    </citation>
    <scope>NUCLEOTIDE SEQUENCE [LARGE SCALE GENOMIC DNA]</scope>
    <source>
        <strain evidence="11">4086291</strain>
    </source>
</reference>
<dbReference type="PROSITE" id="PS50082">
    <property type="entry name" value="WD_REPEATS_2"/>
    <property type="match status" value="1"/>
</dbReference>
<dbReference type="Proteomes" id="UP000218209">
    <property type="component" value="Unassembled WGS sequence"/>
</dbReference>
<dbReference type="GO" id="GO:0043021">
    <property type="term" value="F:ribonucleoprotein complex binding"/>
    <property type="evidence" value="ECO:0007669"/>
    <property type="project" value="TreeGrafter"/>
</dbReference>
<dbReference type="GO" id="GO:0000463">
    <property type="term" value="P:maturation of LSU-rRNA from tricistronic rRNA transcript (SSU-rRNA, 5.8S rRNA, LSU-rRNA)"/>
    <property type="evidence" value="ECO:0007669"/>
    <property type="project" value="TreeGrafter"/>
</dbReference>
<evidence type="ECO:0000256" key="9">
    <source>
        <dbReference type="SAM" id="SignalP"/>
    </source>
</evidence>
<comment type="subcellular location">
    <subcellularLocation>
        <location evidence="1">Nucleus</location>
        <location evidence="1">Nucleolus</location>
    </subcellularLocation>
</comment>
<feature type="compositionally biased region" description="Low complexity" evidence="8">
    <location>
        <begin position="53"/>
        <end position="64"/>
    </location>
</feature>
<feature type="region of interest" description="Disordered" evidence="8">
    <location>
        <begin position="499"/>
        <end position="539"/>
    </location>
</feature>
<dbReference type="EMBL" id="KV918951">
    <property type="protein sequence ID" value="OSX74348.1"/>
    <property type="molecule type" value="Genomic_DNA"/>
</dbReference>
<name>A0A1X6P0G1_PORUM</name>
<dbReference type="Pfam" id="PF08145">
    <property type="entry name" value="BOP1NT"/>
    <property type="match status" value="1"/>
</dbReference>
<accession>A0A1X6P0G1</accession>
<dbReference type="InterPro" id="IPR036322">
    <property type="entry name" value="WD40_repeat_dom_sf"/>
</dbReference>
<dbReference type="InterPro" id="IPR028598">
    <property type="entry name" value="BOP1/Erb1"/>
</dbReference>
<evidence type="ECO:0000256" key="4">
    <source>
        <dbReference type="ARBA" id="ARBA00022574"/>
    </source>
</evidence>
<evidence type="ECO:0000313" key="12">
    <source>
        <dbReference type="Proteomes" id="UP000218209"/>
    </source>
</evidence>
<feature type="region of interest" description="Disordered" evidence="8">
    <location>
        <begin position="588"/>
        <end position="619"/>
    </location>
</feature>
<dbReference type="GO" id="GO:0030687">
    <property type="term" value="C:preribosome, large subunit precursor"/>
    <property type="evidence" value="ECO:0007669"/>
    <property type="project" value="TreeGrafter"/>
</dbReference>
<dbReference type="GO" id="GO:0070545">
    <property type="term" value="C:PeBoW complex"/>
    <property type="evidence" value="ECO:0007669"/>
    <property type="project" value="TreeGrafter"/>
</dbReference>
<dbReference type="Gene3D" id="2.130.10.10">
    <property type="entry name" value="YVTN repeat-like/Quinoprotein amine dehydrogenase"/>
    <property type="match status" value="1"/>
</dbReference>
<dbReference type="SUPFAM" id="SSF50978">
    <property type="entry name" value="WD40 repeat-like"/>
    <property type="match status" value="1"/>
</dbReference>
<dbReference type="SMART" id="SM00320">
    <property type="entry name" value="WD40"/>
    <property type="match status" value="4"/>
</dbReference>
<feature type="region of interest" description="Disordered" evidence="8">
    <location>
        <begin position="1"/>
        <end position="151"/>
    </location>
</feature>
<keyword evidence="9" id="KW-0732">Signal</keyword>
<dbReference type="OrthoDB" id="5571054at2759"/>
<feature type="domain" description="BOP1 N-terminal" evidence="10">
    <location>
        <begin position="155"/>
        <end position="442"/>
    </location>
</feature>
<organism evidence="11 12">
    <name type="scientific">Porphyra umbilicalis</name>
    <name type="common">Purple laver</name>
    <name type="synonym">Red alga</name>
    <dbReference type="NCBI Taxonomy" id="2786"/>
    <lineage>
        <taxon>Eukaryota</taxon>
        <taxon>Rhodophyta</taxon>
        <taxon>Bangiophyceae</taxon>
        <taxon>Bangiales</taxon>
        <taxon>Bangiaceae</taxon>
        <taxon>Porphyra</taxon>
    </lineage>
</organism>
<keyword evidence="6" id="KW-0539">Nucleus</keyword>
<dbReference type="PANTHER" id="PTHR17605">
    <property type="entry name" value="RIBOSOME BIOGENESIS PROTEIN BOP1 BLOCK OF PROLIFERATION 1 PROTEIN"/>
    <property type="match status" value="1"/>
</dbReference>
<feature type="chain" id="PRO_5013298839" description="BOP1 N-terminal domain-containing protein" evidence="9">
    <location>
        <begin position="23"/>
        <end position="865"/>
    </location>
</feature>
<feature type="compositionally biased region" description="Low complexity" evidence="8">
    <location>
        <begin position="94"/>
        <end position="104"/>
    </location>
</feature>
<keyword evidence="12" id="KW-1185">Reference proteome</keyword>
<dbReference type="Pfam" id="PF00400">
    <property type="entry name" value="WD40"/>
    <property type="match status" value="3"/>
</dbReference>
<feature type="signal peptide" evidence="9">
    <location>
        <begin position="1"/>
        <end position="22"/>
    </location>
</feature>
<feature type="compositionally biased region" description="Low complexity" evidence="8">
    <location>
        <begin position="8"/>
        <end position="31"/>
    </location>
</feature>
<dbReference type="PANTHER" id="PTHR17605:SF0">
    <property type="entry name" value="RIBOSOME BIOGENESIS PROTEIN BOP1"/>
    <property type="match status" value="1"/>
</dbReference>